<dbReference type="Pfam" id="PF14777">
    <property type="entry name" value="BBIP10"/>
    <property type="match status" value="1"/>
</dbReference>
<dbReference type="AlphaFoldDB" id="A0AAD9KMU6"/>
<evidence type="ECO:0008006" key="4">
    <source>
        <dbReference type="Google" id="ProtNLM"/>
    </source>
</evidence>
<feature type="compositionally biased region" description="Basic and acidic residues" evidence="1">
    <location>
        <begin position="52"/>
        <end position="71"/>
    </location>
</feature>
<accession>A0AAD9KMU6</accession>
<evidence type="ECO:0000313" key="2">
    <source>
        <dbReference type="EMBL" id="KAK2174271.1"/>
    </source>
</evidence>
<keyword evidence="3" id="KW-1185">Reference proteome</keyword>
<feature type="region of interest" description="Disordered" evidence="1">
    <location>
        <begin position="52"/>
        <end position="80"/>
    </location>
</feature>
<dbReference type="GO" id="GO:0060271">
    <property type="term" value="P:cilium assembly"/>
    <property type="evidence" value="ECO:0007669"/>
    <property type="project" value="InterPro"/>
</dbReference>
<dbReference type="InterPro" id="IPR028233">
    <property type="entry name" value="BBIP10"/>
</dbReference>
<comment type="caution">
    <text evidence="2">The sequence shown here is derived from an EMBL/GenBank/DDBJ whole genome shotgun (WGS) entry which is preliminary data.</text>
</comment>
<evidence type="ECO:0000313" key="3">
    <source>
        <dbReference type="Proteomes" id="UP001209878"/>
    </source>
</evidence>
<dbReference type="GO" id="GO:0097500">
    <property type="term" value="P:receptor localization to non-motile cilium"/>
    <property type="evidence" value="ECO:0007669"/>
    <property type="project" value="TreeGrafter"/>
</dbReference>
<evidence type="ECO:0000256" key="1">
    <source>
        <dbReference type="SAM" id="MobiDB-lite"/>
    </source>
</evidence>
<dbReference type="PANTHER" id="PTHR28596:SF1">
    <property type="entry name" value="BBSOME-INTERACTING PROTEIN 1"/>
    <property type="match status" value="1"/>
</dbReference>
<sequence length="80" mass="8971">MAATGSSPTFSEVLPKHGLLHEESIRGPVLCKPKLMPLKSITLSKLEKMQREAQEEIRKQEAEQQLMERSDVLPPAEGFN</sequence>
<protein>
    <recommendedName>
        <fullName evidence="4">BBSome-interacting protein 1</fullName>
    </recommendedName>
</protein>
<dbReference type="GO" id="GO:0034464">
    <property type="term" value="C:BBSome"/>
    <property type="evidence" value="ECO:0007669"/>
    <property type="project" value="InterPro"/>
</dbReference>
<proteinExistence type="predicted"/>
<gene>
    <name evidence="2" type="ORF">NP493_814g00003</name>
</gene>
<dbReference type="PANTHER" id="PTHR28596">
    <property type="entry name" value="BBSOME-INTERACTING PROTEIN 1"/>
    <property type="match status" value="1"/>
</dbReference>
<dbReference type="Proteomes" id="UP001209878">
    <property type="component" value="Unassembled WGS sequence"/>
</dbReference>
<dbReference type="EMBL" id="JAODUO010000814">
    <property type="protein sequence ID" value="KAK2174271.1"/>
    <property type="molecule type" value="Genomic_DNA"/>
</dbReference>
<name>A0AAD9KMU6_RIDPI</name>
<reference evidence="2" key="1">
    <citation type="journal article" date="2023" name="Mol. Biol. Evol.">
        <title>Third-Generation Sequencing Reveals the Adaptive Role of the Epigenome in Three Deep-Sea Polychaetes.</title>
        <authorList>
            <person name="Perez M."/>
            <person name="Aroh O."/>
            <person name="Sun Y."/>
            <person name="Lan Y."/>
            <person name="Juniper S.K."/>
            <person name="Young C.R."/>
            <person name="Angers B."/>
            <person name="Qian P.Y."/>
        </authorList>
    </citation>
    <scope>NUCLEOTIDE SEQUENCE</scope>
    <source>
        <strain evidence="2">R07B-5</strain>
    </source>
</reference>
<organism evidence="2 3">
    <name type="scientific">Ridgeia piscesae</name>
    <name type="common">Tubeworm</name>
    <dbReference type="NCBI Taxonomy" id="27915"/>
    <lineage>
        <taxon>Eukaryota</taxon>
        <taxon>Metazoa</taxon>
        <taxon>Spiralia</taxon>
        <taxon>Lophotrochozoa</taxon>
        <taxon>Annelida</taxon>
        <taxon>Polychaeta</taxon>
        <taxon>Sedentaria</taxon>
        <taxon>Canalipalpata</taxon>
        <taxon>Sabellida</taxon>
        <taxon>Siboglinidae</taxon>
        <taxon>Ridgeia</taxon>
    </lineage>
</organism>